<feature type="compositionally biased region" description="Low complexity" evidence="16">
    <location>
        <begin position="49"/>
        <end position="90"/>
    </location>
</feature>
<keyword evidence="3 14" id="KW-0813">Transport</keyword>
<evidence type="ECO:0000256" key="7">
    <source>
        <dbReference type="ARBA" id="ARBA00022729"/>
    </source>
</evidence>
<evidence type="ECO:0000256" key="3">
    <source>
        <dbReference type="ARBA" id="ARBA00022448"/>
    </source>
</evidence>
<dbReference type="Pfam" id="PF07715">
    <property type="entry name" value="Plug"/>
    <property type="match status" value="1"/>
</dbReference>
<feature type="compositionally biased region" description="Basic residues" evidence="16">
    <location>
        <begin position="36"/>
        <end position="48"/>
    </location>
</feature>
<gene>
    <name evidence="20" type="ORF">KB213_04880</name>
</gene>
<keyword evidence="4 14" id="KW-1134">Transmembrane beta strand</keyword>
<keyword evidence="12 20" id="KW-0675">Receptor</keyword>
<name>A0ABS5E654_9PROT</name>
<evidence type="ECO:0000256" key="2">
    <source>
        <dbReference type="ARBA" id="ARBA00009810"/>
    </source>
</evidence>
<reference evidence="20 21" key="1">
    <citation type="submission" date="2021-04" db="EMBL/GenBank/DDBJ databases">
        <title>The complete genome sequence of Neokomagataea sp. TBRC 2177.</title>
        <authorList>
            <person name="Charoenyingcharoen P."/>
            <person name="Yukphan P."/>
        </authorList>
    </citation>
    <scope>NUCLEOTIDE SEQUENCE [LARGE SCALE GENOMIC DNA]</scope>
    <source>
        <strain evidence="20 21">TBRC 2177</strain>
    </source>
</reference>
<evidence type="ECO:0000256" key="17">
    <source>
        <dbReference type="SAM" id="SignalP"/>
    </source>
</evidence>
<evidence type="ECO:0000256" key="14">
    <source>
        <dbReference type="PROSITE-ProRule" id="PRU01360"/>
    </source>
</evidence>
<protein>
    <submittedName>
        <fullName evidence="20">TonB-dependent siderophore receptor</fullName>
    </submittedName>
</protein>
<dbReference type="InterPro" id="IPR010105">
    <property type="entry name" value="TonB_sidphr_rcpt"/>
</dbReference>
<feature type="signal peptide" evidence="17">
    <location>
        <begin position="1"/>
        <end position="23"/>
    </location>
</feature>
<keyword evidence="11 14" id="KW-0472">Membrane</keyword>
<dbReference type="PANTHER" id="PTHR32552:SF89">
    <property type="entry name" value="CATECHOLATE SIDEROPHORE RECEPTOR FIU"/>
    <property type="match status" value="1"/>
</dbReference>
<keyword evidence="7 17" id="KW-0732">Signal</keyword>
<dbReference type="PROSITE" id="PS52016">
    <property type="entry name" value="TONB_DEPENDENT_REC_3"/>
    <property type="match status" value="1"/>
</dbReference>
<dbReference type="PANTHER" id="PTHR32552">
    <property type="entry name" value="FERRICHROME IRON RECEPTOR-RELATED"/>
    <property type="match status" value="1"/>
</dbReference>
<comment type="similarity">
    <text evidence="2 14 15">Belongs to the TonB-dependent receptor family.</text>
</comment>
<evidence type="ECO:0000256" key="8">
    <source>
        <dbReference type="ARBA" id="ARBA00023004"/>
    </source>
</evidence>
<dbReference type="EMBL" id="JAGRQH010000002">
    <property type="protein sequence ID" value="MBR0559390.1"/>
    <property type="molecule type" value="Genomic_DNA"/>
</dbReference>
<dbReference type="InterPro" id="IPR012910">
    <property type="entry name" value="Plug_dom"/>
</dbReference>
<keyword evidence="5" id="KW-0410">Iron transport</keyword>
<evidence type="ECO:0000313" key="20">
    <source>
        <dbReference type="EMBL" id="MBR0559390.1"/>
    </source>
</evidence>
<dbReference type="InterPro" id="IPR036942">
    <property type="entry name" value="Beta-barrel_TonB_sf"/>
</dbReference>
<evidence type="ECO:0000256" key="11">
    <source>
        <dbReference type="ARBA" id="ARBA00023136"/>
    </source>
</evidence>
<keyword evidence="6 14" id="KW-0812">Transmembrane</keyword>
<evidence type="ECO:0000313" key="21">
    <source>
        <dbReference type="Proteomes" id="UP000677812"/>
    </source>
</evidence>
<evidence type="ECO:0000256" key="15">
    <source>
        <dbReference type="RuleBase" id="RU003357"/>
    </source>
</evidence>
<dbReference type="InterPro" id="IPR037066">
    <property type="entry name" value="Plug_dom_sf"/>
</dbReference>
<keyword evidence="10 15" id="KW-0798">TonB box</keyword>
<comment type="caution">
    <text evidence="20">The sequence shown here is derived from an EMBL/GenBank/DDBJ whole genome shotgun (WGS) entry which is preliminary data.</text>
</comment>
<feature type="domain" description="TonB-dependent receptor-like beta-barrel" evidence="18">
    <location>
        <begin position="341"/>
        <end position="758"/>
    </location>
</feature>
<dbReference type="SUPFAM" id="SSF56935">
    <property type="entry name" value="Porins"/>
    <property type="match status" value="1"/>
</dbReference>
<feature type="region of interest" description="Disordered" evidence="16">
    <location>
        <begin position="28"/>
        <end position="96"/>
    </location>
</feature>
<keyword evidence="13 14" id="KW-0998">Cell outer membrane</keyword>
<evidence type="ECO:0000256" key="10">
    <source>
        <dbReference type="ARBA" id="ARBA00023077"/>
    </source>
</evidence>
<keyword evidence="21" id="KW-1185">Reference proteome</keyword>
<evidence type="ECO:0000259" key="18">
    <source>
        <dbReference type="Pfam" id="PF00593"/>
    </source>
</evidence>
<keyword evidence="8" id="KW-0408">Iron</keyword>
<evidence type="ECO:0000256" key="12">
    <source>
        <dbReference type="ARBA" id="ARBA00023170"/>
    </source>
</evidence>
<feature type="chain" id="PRO_5046976584" evidence="17">
    <location>
        <begin position="24"/>
        <end position="788"/>
    </location>
</feature>
<dbReference type="Proteomes" id="UP000677812">
    <property type="component" value="Unassembled WGS sequence"/>
</dbReference>
<dbReference type="CDD" id="cd01347">
    <property type="entry name" value="ligand_gated_channel"/>
    <property type="match status" value="1"/>
</dbReference>
<proteinExistence type="inferred from homology"/>
<accession>A0ABS5E654</accession>
<comment type="subcellular location">
    <subcellularLocation>
        <location evidence="1 14">Cell outer membrane</location>
        <topology evidence="1 14">Multi-pass membrane protein</topology>
    </subcellularLocation>
</comment>
<keyword evidence="9" id="KW-0406">Ion transport</keyword>
<dbReference type="Gene3D" id="2.40.170.20">
    <property type="entry name" value="TonB-dependent receptor, beta-barrel domain"/>
    <property type="match status" value="1"/>
</dbReference>
<feature type="domain" description="TonB-dependent receptor plug" evidence="19">
    <location>
        <begin position="125"/>
        <end position="223"/>
    </location>
</feature>
<dbReference type="InterPro" id="IPR000531">
    <property type="entry name" value="Beta-barrel_TonB"/>
</dbReference>
<organism evidence="20 21">
    <name type="scientific">Neokomagataea anthophila</name>
    <dbReference type="NCBI Taxonomy" id="2826925"/>
    <lineage>
        <taxon>Bacteria</taxon>
        <taxon>Pseudomonadati</taxon>
        <taxon>Pseudomonadota</taxon>
        <taxon>Alphaproteobacteria</taxon>
        <taxon>Acetobacterales</taxon>
        <taxon>Acetobacteraceae</taxon>
        <taxon>Neokomagataea</taxon>
    </lineage>
</organism>
<evidence type="ECO:0000256" key="5">
    <source>
        <dbReference type="ARBA" id="ARBA00022496"/>
    </source>
</evidence>
<dbReference type="Pfam" id="PF00593">
    <property type="entry name" value="TonB_dep_Rec_b-barrel"/>
    <property type="match status" value="1"/>
</dbReference>
<sequence length="788" mass="85376">MMSPRRLWLLGTSSLLISGLAIAQPASAAAQDSMQQHHHHKAKTKKTARTANTKTAPAPQANVTPVTTAPAVTPTATTTTAAPAPATPVASVEAQGEEDRFTAWGHSHPQLTGTSPNPKFTASLLNTPRSISVITHEQMKLVNATSFESAMRTVPGVSFRGGDAYAVPGGNYPVIRGFGSYSNMYIDGLRDSGASQRETFDVDEIEVLKGPGSVYGGRGGLGGQINITTKKAQLGNLTSGQIGFGTAAYKRGTIDVNRQIGSSTAIRLNAMGDDGKTAGRSPAGGHKWGVAPSVSFGLGTPTRLTLGYYHLYTFGMPDYSAPYDKVTHEPLNIPRHLFLGLKDRDFERGTTNMGQIIFERDLGKNFTFRNTTQWTSTELDFLATNPQWVSSAVSNPNISLQAKSGLYHTDNAQEQAMVSGKFDTGFIHHSINTGIELSRERTQRRSFYVQDSKGNNIRAGGPCSVAYNCVSALNLSSWNPNNPWTGSYSIGEPGVPQLNTNTTSGSAYAFDTMSMFNDRLYINGGVRFDRFMTYAKQGNLGLSNNQSFVNYQAGAVYKPIKPVSVYFSYATASNPVGVEAGSDGQVALNATNSKLSPQRGKNTEVGAKADLLHGHFSVTGSLFNGKMTNAQVSNGMGGMMNAGTQRVRGAEISVAGHLTQRWDMFGGWTYLDSSVLDGGPTKANIGKRFPYTPGNSIALWSTYRILPQFKFGGGVTYMSKRYTNVNNQTWVPSYVRLDMVADYQITRTLDLQGNLQNLTNKRYYDRIYPNYARIAAGRAVTFELTYRH</sequence>
<evidence type="ECO:0000256" key="6">
    <source>
        <dbReference type="ARBA" id="ARBA00022692"/>
    </source>
</evidence>
<evidence type="ECO:0000256" key="16">
    <source>
        <dbReference type="SAM" id="MobiDB-lite"/>
    </source>
</evidence>
<evidence type="ECO:0000259" key="19">
    <source>
        <dbReference type="Pfam" id="PF07715"/>
    </source>
</evidence>
<dbReference type="Gene3D" id="2.170.130.10">
    <property type="entry name" value="TonB-dependent receptor, plug domain"/>
    <property type="match status" value="1"/>
</dbReference>
<evidence type="ECO:0000256" key="1">
    <source>
        <dbReference type="ARBA" id="ARBA00004571"/>
    </source>
</evidence>
<evidence type="ECO:0000256" key="9">
    <source>
        <dbReference type="ARBA" id="ARBA00023065"/>
    </source>
</evidence>
<dbReference type="NCBIfam" id="TIGR01783">
    <property type="entry name" value="TonB-siderophor"/>
    <property type="match status" value="1"/>
</dbReference>
<dbReference type="InterPro" id="IPR039426">
    <property type="entry name" value="TonB-dep_rcpt-like"/>
</dbReference>
<evidence type="ECO:0000256" key="13">
    <source>
        <dbReference type="ARBA" id="ARBA00023237"/>
    </source>
</evidence>
<evidence type="ECO:0000256" key="4">
    <source>
        <dbReference type="ARBA" id="ARBA00022452"/>
    </source>
</evidence>